<dbReference type="EMBL" id="FQUA01000002">
    <property type="protein sequence ID" value="SHE40406.1"/>
    <property type="molecule type" value="Genomic_DNA"/>
</dbReference>
<reference evidence="4" key="3">
    <citation type="submission" date="2016-11" db="EMBL/GenBank/DDBJ databases">
        <authorList>
            <person name="Jaros S."/>
            <person name="Januszkiewicz K."/>
            <person name="Wedrychowicz H."/>
        </authorList>
    </citation>
    <scope>NUCLEOTIDE SEQUENCE [LARGE SCALE GENOMIC DNA]</scope>
    <source>
        <strain evidence="4">DSM 1682</strain>
    </source>
</reference>
<evidence type="ECO:0000313" key="3">
    <source>
        <dbReference type="Proteomes" id="UP000068026"/>
    </source>
</evidence>
<protein>
    <recommendedName>
        <fullName evidence="5">YopX protein</fullName>
    </recommendedName>
</protein>
<dbReference type="RefSeq" id="WP_066048246.1">
    <property type="nucleotide sequence ID" value="NZ_CP014223.1"/>
</dbReference>
<reference evidence="2" key="4">
    <citation type="submission" date="2016-11" db="EMBL/GenBank/DDBJ databases">
        <authorList>
            <person name="Varghese N."/>
            <person name="Submissions S."/>
        </authorList>
    </citation>
    <scope>NUCLEOTIDE SEQUENCE</scope>
    <source>
        <strain evidence="2">DSM 1682</strain>
    </source>
</reference>
<keyword evidence="3" id="KW-1185">Reference proteome</keyword>
<evidence type="ECO:0000313" key="4">
    <source>
        <dbReference type="Proteomes" id="UP000184204"/>
    </source>
</evidence>
<dbReference type="AlphaFoldDB" id="A0A0X8VCF5"/>
<reference evidence="3" key="2">
    <citation type="submission" date="2016-01" db="EMBL/GenBank/DDBJ databases">
        <authorList>
            <person name="Poehlein A."/>
            <person name="Schlien K."/>
            <person name="Gottschalk G."/>
            <person name="Buckel W."/>
            <person name="Daniel R."/>
        </authorList>
    </citation>
    <scope>NUCLEOTIDE SEQUENCE [LARGE SCALE GENOMIC DNA]</scope>
    <source>
        <strain evidence="3">X2</strain>
    </source>
</reference>
<accession>A0A0X8VCF5</accession>
<evidence type="ECO:0000313" key="1">
    <source>
        <dbReference type="EMBL" id="AMJ40499.1"/>
    </source>
</evidence>
<organism evidence="2 4">
    <name type="scientific">Anaerotignum propionicum DSM 1682</name>
    <dbReference type="NCBI Taxonomy" id="991789"/>
    <lineage>
        <taxon>Bacteria</taxon>
        <taxon>Bacillati</taxon>
        <taxon>Bacillota</taxon>
        <taxon>Clostridia</taxon>
        <taxon>Lachnospirales</taxon>
        <taxon>Anaerotignaceae</taxon>
        <taxon>Anaerotignum</taxon>
    </lineage>
</organism>
<dbReference type="Proteomes" id="UP000184204">
    <property type="component" value="Unassembled WGS sequence"/>
</dbReference>
<evidence type="ECO:0000313" key="2">
    <source>
        <dbReference type="EMBL" id="SHE40406.1"/>
    </source>
</evidence>
<dbReference type="Proteomes" id="UP000068026">
    <property type="component" value="Chromosome"/>
</dbReference>
<evidence type="ECO:0008006" key="5">
    <source>
        <dbReference type="Google" id="ProtNLM"/>
    </source>
</evidence>
<reference evidence="1 3" key="1">
    <citation type="journal article" date="2016" name="Genome Announc.">
        <title>Complete Genome Sequence of the Amino Acid-Fermenting Clostridium propionicum X2 (DSM 1682).</title>
        <authorList>
            <person name="Poehlein A."/>
            <person name="Schlien K."/>
            <person name="Chowdhury N.P."/>
            <person name="Gottschalk G."/>
            <person name="Buckel W."/>
            <person name="Daniel R."/>
        </authorList>
    </citation>
    <scope>NUCLEOTIDE SEQUENCE [LARGE SCALE GENOMIC DNA]</scope>
    <source>
        <strain evidence="1 3">X2</strain>
    </source>
</reference>
<proteinExistence type="predicted"/>
<dbReference type="EMBL" id="CP014223">
    <property type="protein sequence ID" value="AMJ40499.1"/>
    <property type="molecule type" value="Genomic_DNA"/>
</dbReference>
<name>A0A0X8VCF5_ANAPI</name>
<gene>
    <name evidence="1" type="ORF">CPRO_08990</name>
    <name evidence="2" type="ORF">SAMN02745151_00584</name>
</gene>
<dbReference type="KEGG" id="cpro:CPRO_08990"/>
<sequence>MYVDNCDFFTDGEKYYIGFNGVRAIDIEEQTLVVMPPNYTLLLGQAKVKEICKALVRNRRLPQLKNIKKGDYVEFNAFGRFEGFVVYHLDEHFDTTGDDWNTSFSFIPHCKGYTLLAHIPGKEVLDHLLKHI</sequence>